<dbReference type="PROSITE" id="PS50850">
    <property type="entry name" value="MFS"/>
    <property type="match status" value="1"/>
</dbReference>
<dbReference type="AlphaFoldDB" id="A0AAV9Q5M0"/>
<feature type="transmembrane region" description="Helical" evidence="11">
    <location>
        <begin position="380"/>
        <end position="405"/>
    </location>
</feature>
<dbReference type="PANTHER" id="PTHR23502:SF31">
    <property type="entry name" value="POLYAMINE TRANSPORTER 1"/>
    <property type="match status" value="1"/>
</dbReference>
<evidence type="ECO:0000256" key="7">
    <source>
        <dbReference type="ARBA" id="ARBA00053977"/>
    </source>
</evidence>
<feature type="region of interest" description="Disordered" evidence="10">
    <location>
        <begin position="586"/>
        <end position="653"/>
    </location>
</feature>
<dbReference type="GO" id="GO:0022857">
    <property type="term" value="F:transmembrane transporter activity"/>
    <property type="evidence" value="ECO:0007669"/>
    <property type="project" value="InterPro"/>
</dbReference>
<dbReference type="Pfam" id="PF07690">
    <property type="entry name" value="MFS_1"/>
    <property type="match status" value="1"/>
</dbReference>
<feature type="transmembrane region" description="Helical" evidence="11">
    <location>
        <begin position="553"/>
        <end position="575"/>
    </location>
</feature>
<feature type="compositionally biased region" description="Basic and acidic residues" evidence="10">
    <location>
        <begin position="617"/>
        <end position="627"/>
    </location>
</feature>
<feature type="transmembrane region" description="Helical" evidence="11">
    <location>
        <begin position="417"/>
        <end position="437"/>
    </location>
</feature>
<feature type="compositionally biased region" description="Basic and acidic residues" evidence="10">
    <location>
        <begin position="1"/>
        <end position="12"/>
    </location>
</feature>
<comment type="subcellular location">
    <subcellularLocation>
        <location evidence="1">Membrane</location>
        <topology evidence="1">Multi-pass membrane protein</topology>
    </subcellularLocation>
</comment>
<organism evidence="13 14">
    <name type="scientific">Vermiconidia calcicola</name>
    <dbReference type="NCBI Taxonomy" id="1690605"/>
    <lineage>
        <taxon>Eukaryota</taxon>
        <taxon>Fungi</taxon>
        <taxon>Dikarya</taxon>
        <taxon>Ascomycota</taxon>
        <taxon>Pezizomycotina</taxon>
        <taxon>Dothideomycetes</taxon>
        <taxon>Dothideomycetidae</taxon>
        <taxon>Mycosphaerellales</taxon>
        <taxon>Extremaceae</taxon>
        <taxon>Vermiconidia</taxon>
    </lineage>
</organism>
<protein>
    <recommendedName>
        <fullName evidence="8">Cercosporin MFS transporter CTB4</fullName>
    </recommendedName>
    <alternativeName>
        <fullName evidence="9">Cercosporin toxin biosynthesis cluster protein 4</fullName>
    </alternativeName>
</protein>
<feature type="transmembrane region" description="Helical" evidence="11">
    <location>
        <begin position="175"/>
        <end position="202"/>
    </location>
</feature>
<evidence type="ECO:0000313" key="14">
    <source>
        <dbReference type="Proteomes" id="UP001345827"/>
    </source>
</evidence>
<feature type="transmembrane region" description="Helical" evidence="11">
    <location>
        <begin position="517"/>
        <end position="541"/>
    </location>
</feature>
<comment type="function">
    <text evidence="7">MFS transporter; part of the gene cluster that mediates the biosynthesis of cercosporin, a light-activated, non-host-selective toxin. The perylenequinone chromophore of cercosporin absorbs light energy to attain an electronically-activated triplet state and produces active oxygen species such as the hydroxyl radical, superoxide, hydrogen peroxide or singlet oxygen upon reaction with oxygen molecules. These reactive oxygen species cause damage to various cellular components including lipids, proteins and nucleic acids. Responsible for secretion and accumulation of cercosporin, but does not play any roles in self-protection against the toxicity of cercosporin.</text>
</comment>
<evidence type="ECO:0000256" key="9">
    <source>
        <dbReference type="ARBA" id="ARBA00077167"/>
    </source>
</evidence>
<evidence type="ECO:0000256" key="11">
    <source>
        <dbReference type="SAM" id="Phobius"/>
    </source>
</evidence>
<dbReference type="Gene3D" id="1.20.1250.20">
    <property type="entry name" value="MFS general substrate transporter like domains"/>
    <property type="match status" value="1"/>
</dbReference>
<comment type="similarity">
    <text evidence="6">Belongs to the major facilitator superfamily. CAR1 family.</text>
</comment>
<feature type="transmembrane region" description="Helical" evidence="11">
    <location>
        <begin position="214"/>
        <end position="234"/>
    </location>
</feature>
<feature type="transmembrane region" description="Helical" evidence="11">
    <location>
        <begin position="307"/>
        <end position="334"/>
    </location>
</feature>
<dbReference type="InterPro" id="IPR020846">
    <property type="entry name" value="MFS_dom"/>
</dbReference>
<dbReference type="Proteomes" id="UP001345827">
    <property type="component" value="Unassembled WGS sequence"/>
</dbReference>
<dbReference type="GO" id="GO:0005886">
    <property type="term" value="C:plasma membrane"/>
    <property type="evidence" value="ECO:0007669"/>
    <property type="project" value="TreeGrafter"/>
</dbReference>
<dbReference type="CDD" id="cd17323">
    <property type="entry name" value="MFS_Tpo1_MDR_like"/>
    <property type="match status" value="1"/>
</dbReference>
<feature type="compositionally biased region" description="Polar residues" evidence="10">
    <location>
        <begin position="633"/>
        <end position="653"/>
    </location>
</feature>
<feature type="transmembrane region" description="Helical" evidence="11">
    <location>
        <begin position="457"/>
        <end position="478"/>
    </location>
</feature>
<keyword evidence="3 11" id="KW-0812">Transmembrane</keyword>
<evidence type="ECO:0000256" key="5">
    <source>
        <dbReference type="ARBA" id="ARBA00023136"/>
    </source>
</evidence>
<comment type="caution">
    <text evidence="13">The sequence shown here is derived from an EMBL/GenBank/DDBJ whole genome shotgun (WGS) entry which is preliminary data.</text>
</comment>
<feature type="transmembrane region" description="Helical" evidence="11">
    <location>
        <begin position="484"/>
        <end position="505"/>
    </location>
</feature>
<feature type="compositionally biased region" description="Low complexity" evidence="10">
    <location>
        <begin position="30"/>
        <end position="56"/>
    </location>
</feature>
<reference evidence="13 14" key="1">
    <citation type="submission" date="2023-06" db="EMBL/GenBank/DDBJ databases">
        <title>Black Yeasts Isolated from many extreme environments.</title>
        <authorList>
            <person name="Coleine C."/>
            <person name="Stajich J.E."/>
            <person name="Selbmann L."/>
        </authorList>
    </citation>
    <scope>NUCLEOTIDE SEQUENCE [LARGE SCALE GENOMIC DNA]</scope>
    <source>
        <strain evidence="13 14">CCFEE 5887</strain>
    </source>
</reference>
<evidence type="ECO:0000256" key="3">
    <source>
        <dbReference type="ARBA" id="ARBA00022692"/>
    </source>
</evidence>
<evidence type="ECO:0000256" key="1">
    <source>
        <dbReference type="ARBA" id="ARBA00004141"/>
    </source>
</evidence>
<name>A0AAV9Q5M0_9PEZI</name>
<dbReference type="FunFam" id="1.20.1250.20:FF:000011">
    <property type="entry name" value="MFS multidrug transporter, putative"/>
    <property type="match status" value="1"/>
</dbReference>
<evidence type="ECO:0000256" key="8">
    <source>
        <dbReference type="ARBA" id="ARBA00069139"/>
    </source>
</evidence>
<sequence length="653" mass="72189">MDVVDRDVERAEVQATRTFSQSSKERRSLRSQGSRESALSSSSGSSTSTTPPSMGRIATAGYTVPPEMATRTRTHPIEDLRTETHRLQQVQTVGASFKSRTDTKPLPEFGGGKPYPAMLPAQEEYVVEFDGKDDPTHPQNWPFKRKFFIGAILAYTCLGSTFTSSVFSASTASVAAHFGVSVEVSVLTTSLYVLGYAFGPLIWGPFSELQGRKLPILVGVFGFSVFCFGCAVAKDLQTLMICRFFTGFFGSCPLAVVAAAFSDMFDNRQRGVAIVIFSSMVFMGPMLGPFIGGFINSSYLGWRWNLYLPGIMGSFAFCLNVVFLSETYAPVILVDKAKELRRRTKNWGIHAKQEEVEVDFRELVTKNFSRPIRLLVSEPIILLITLYMSFIYGLLYCFLTAYPLVFQGVHHMEPGVAGLPFFGMVVGILIVACYIIYDSRGYNKKLEANGGIPVPEWRLPPVMIGGVLFSLGLFWFGWTGYKESVHWIAPTLSGLFTGFGLLAIFIQCFNYIIDSYLMFAASAIAANTFLRSITAAGFPLFARQMFTNLGIEWAGTLLGCLAGCLVPIPICFYLFGKKLRQKSKFAPTMASKKTDEEESTSESDNESRMPALHASRSRVDQDAEIIRHRSRARTNGSALTGSNTNSQPQEKND</sequence>
<dbReference type="PANTHER" id="PTHR23502">
    <property type="entry name" value="MAJOR FACILITATOR SUPERFAMILY"/>
    <property type="match status" value="1"/>
</dbReference>
<evidence type="ECO:0000313" key="13">
    <source>
        <dbReference type="EMBL" id="KAK5534568.1"/>
    </source>
</evidence>
<gene>
    <name evidence="13" type="ORF">LTR25_006600</name>
</gene>
<keyword evidence="2" id="KW-0813">Transport</keyword>
<keyword evidence="5 11" id="KW-0472">Membrane</keyword>
<feature type="transmembrane region" description="Helical" evidence="11">
    <location>
        <begin position="147"/>
        <end position="169"/>
    </location>
</feature>
<dbReference type="SUPFAM" id="SSF103473">
    <property type="entry name" value="MFS general substrate transporter"/>
    <property type="match status" value="1"/>
</dbReference>
<accession>A0AAV9Q5M0</accession>
<feature type="region of interest" description="Disordered" evidence="10">
    <location>
        <begin position="91"/>
        <end position="114"/>
    </location>
</feature>
<evidence type="ECO:0000256" key="4">
    <source>
        <dbReference type="ARBA" id="ARBA00022989"/>
    </source>
</evidence>
<evidence type="ECO:0000256" key="6">
    <source>
        <dbReference type="ARBA" id="ARBA00038347"/>
    </source>
</evidence>
<keyword evidence="4 11" id="KW-1133">Transmembrane helix</keyword>
<feature type="region of interest" description="Disordered" evidence="10">
    <location>
        <begin position="1"/>
        <end position="71"/>
    </location>
</feature>
<proteinExistence type="inferred from homology"/>
<keyword evidence="14" id="KW-1185">Reference proteome</keyword>
<dbReference type="InterPro" id="IPR036259">
    <property type="entry name" value="MFS_trans_sf"/>
</dbReference>
<dbReference type="InterPro" id="IPR011701">
    <property type="entry name" value="MFS"/>
</dbReference>
<feature type="domain" description="Major facilitator superfamily (MFS) profile" evidence="12">
    <location>
        <begin position="149"/>
        <end position="580"/>
    </location>
</feature>
<evidence type="ECO:0000259" key="12">
    <source>
        <dbReference type="PROSITE" id="PS50850"/>
    </source>
</evidence>
<evidence type="ECO:0000256" key="2">
    <source>
        <dbReference type="ARBA" id="ARBA00022448"/>
    </source>
</evidence>
<dbReference type="EMBL" id="JAXLQG010000011">
    <property type="protein sequence ID" value="KAK5534568.1"/>
    <property type="molecule type" value="Genomic_DNA"/>
</dbReference>
<feature type="transmembrane region" description="Helical" evidence="11">
    <location>
        <begin position="273"/>
        <end position="295"/>
    </location>
</feature>
<feature type="transmembrane region" description="Helical" evidence="11">
    <location>
        <begin position="240"/>
        <end position="261"/>
    </location>
</feature>
<evidence type="ECO:0000256" key="10">
    <source>
        <dbReference type="SAM" id="MobiDB-lite"/>
    </source>
</evidence>